<dbReference type="InterPro" id="IPR033116">
    <property type="entry name" value="TRYPSIN_SER"/>
</dbReference>
<keyword evidence="8" id="KW-1015">Disulfide bond</keyword>
<keyword evidence="7" id="KW-0865">Zymogen</keyword>
<dbReference type="PROSITE" id="PS50240">
    <property type="entry name" value="TRYPSIN_DOM"/>
    <property type="match status" value="1"/>
</dbReference>
<evidence type="ECO:0000256" key="9">
    <source>
        <dbReference type="ARBA" id="ARBA00024195"/>
    </source>
</evidence>
<protein>
    <recommendedName>
        <fullName evidence="12">Peptidase S1 domain-containing protein</fullName>
    </recommendedName>
</protein>
<dbReference type="FunFam" id="2.40.10.10:FF:000146">
    <property type="entry name" value="Serine protease 53"/>
    <property type="match status" value="1"/>
</dbReference>
<keyword evidence="2" id="KW-0964">Secreted</keyword>
<evidence type="ECO:0000256" key="11">
    <source>
        <dbReference type="SAM" id="MobiDB-lite"/>
    </source>
</evidence>
<evidence type="ECO:0000256" key="3">
    <source>
        <dbReference type="ARBA" id="ARBA00022670"/>
    </source>
</evidence>
<evidence type="ECO:0000256" key="8">
    <source>
        <dbReference type="ARBA" id="ARBA00023157"/>
    </source>
</evidence>
<evidence type="ECO:0000313" key="13">
    <source>
        <dbReference type="EMBL" id="CAG7720419.1"/>
    </source>
</evidence>
<keyword evidence="5 10" id="KW-0378">Hydrolase</keyword>
<evidence type="ECO:0000256" key="1">
    <source>
        <dbReference type="ARBA" id="ARBA00004613"/>
    </source>
</evidence>
<comment type="caution">
    <text evidence="13">The sequence shown here is derived from an EMBL/GenBank/DDBJ whole genome shotgun (WGS) entry which is preliminary data.</text>
</comment>
<dbReference type="PANTHER" id="PTHR24256">
    <property type="entry name" value="TRYPTASE-RELATED"/>
    <property type="match status" value="1"/>
</dbReference>
<sequence>IYTLFNSLPLFPANRTTEDSICCVSSTQGNSKDDVVTIDLKDLKTNSDAGSDKISSSENSDLEDITATPWIGGIAGNRPPTSSNTTASNNSANPVGSVCVSLLVVNTDPGQDKYPAPHSYPWMAALIRKDKGNKQFCGGSLVDDRHVLTAAHCLTVFRTATDLPKLEILLGAHHLGSSQRNWKTFKVSKIYKHAGYSDSKLTDDIALLRLSETVEFSDKIKPVCLNRGNVQEYDNGTAKATLAGWGQPCPKCSTSKVLRHSMMRLWTNEECQDKYNKVPVSIRHRVPKIQPTMVCAGSPGADACQGDSGGPLFTKVGGSYFQLGIVSWGIGCGEYPGVYSRVDNYVDWIDRNRNKN</sequence>
<dbReference type="Proteomes" id="UP000708208">
    <property type="component" value="Unassembled WGS sequence"/>
</dbReference>
<evidence type="ECO:0000259" key="12">
    <source>
        <dbReference type="PROSITE" id="PS50240"/>
    </source>
</evidence>
<dbReference type="GO" id="GO:0006508">
    <property type="term" value="P:proteolysis"/>
    <property type="evidence" value="ECO:0007669"/>
    <property type="project" value="UniProtKB-KW"/>
</dbReference>
<dbReference type="InterPro" id="IPR018114">
    <property type="entry name" value="TRYPSIN_HIS"/>
</dbReference>
<evidence type="ECO:0000256" key="7">
    <source>
        <dbReference type="ARBA" id="ARBA00023145"/>
    </source>
</evidence>
<dbReference type="PROSITE" id="PS00135">
    <property type="entry name" value="TRYPSIN_SER"/>
    <property type="match status" value="1"/>
</dbReference>
<dbReference type="AlphaFoldDB" id="A0A8J2JS22"/>
<feature type="non-terminal residue" evidence="13">
    <location>
        <position position="356"/>
    </location>
</feature>
<dbReference type="Pfam" id="PF00089">
    <property type="entry name" value="Trypsin"/>
    <property type="match status" value="1"/>
</dbReference>
<dbReference type="EMBL" id="CAJVCH010070445">
    <property type="protein sequence ID" value="CAG7720419.1"/>
    <property type="molecule type" value="Genomic_DNA"/>
</dbReference>
<keyword evidence="14" id="KW-1185">Reference proteome</keyword>
<dbReference type="GO" id="GO:0005576">
    <property type="term" value="C:extracellular region"/>
    <property type="evidence" value="ECO:0007669"/>
    <property type="project" value="UniProtKB-SubCell"/>
</dbReference>
<gene>
    <name evidence="13" type="ORF">AFUS01_LOCUS9696</name>
</gene>
<keyword evidence="3 10" id="KW-0645">Protease</keyword>
<organism evidence="13 14">
    <name type="scientific">Allacma fusca</name>
    <dbReference type="NCBI Taxonomy" id="39272"/>
    <lineage>
        <taxon>Eukaryota</taxon>
        <taxon>Metazoa</taxon>
        <taxon>Ecdysozoa</taxon>
        <taxon>Arthropoda</taxon>
        <taxon>Hexapoda</taxon>
        <taxon>Collembola</taxon>
        <taxon>Symphypleona</taxon>
        <taxon>Sminthuridae</taxon>
        <taxon>Allacma</taxon>
    </lineage>
</organism>
<reference evidence="13" key="1">
    <citation type="submission" date="2021-06" db="EMBL/GenBank/DDBJ databases">
        <authorList>
            <person name="Hodson N. C."/>
            <person name="Mongue J. A."/>
            <person name="Jaron S. K."/>
        </authorList>
    </citation>
    <scope>NUCLEOTIDE SEQUENCE</scope>
</reference>
<comment type="subcellular location">
    <subcellularLocation>
        <location evidence="1">Secreted</location>
    </subcellularLocation>
</comment>
<accession>A0A8J2JS22</accession>
<evidence type="ECO:0000256" key="10">
    <source>
        <dbReference type="RuleBase" id="RU363034"/>
    </source>
</evidence>
<feature type="region of interest" description="Disordered" evidence="11">
    <location>
        <begin position="70"/>
        <end position="90"/>
    </location>
</feature>
<name>A0A8J2JS22_9HEXA</name>
<evidence type="ECO:0000256" key="5">
    <source>
        <dbReference type="ARBA" id="ARBA00022801"/>
    </source>
</evidence>
<dbReference type="InterPro" id="IPR001254">
    <property type="entry name" value="Trypsin_dom"/>
</dbReference>
<dbReference type="InterPro" id="IPR051487">
    <property type="entry name" value="Ser/Thr_Proteases_Immune/Dev"/>
</dbReference>
<keyword evidence="6 10" id="KW-0720">Serine protease</keyword>
<dbReference type="OrthoDB" id="6380398at2759"/>
<comment type="similarity">
    <text evidence="9">Belongs to the peptidase S1 family. CLIP subfamily.</text>
</comment>
<feature type="compositionally biased region" description="Low complexity" evidence="11">
    <location>
        <begin position="79"/>
        <end position="90"/>
    </location>
</feature>
<evidence type="ECO:0000256" key="6">
    <source>
        <dbReference type="ARBA" id="ARBA00022825"/>
    </source>
</evidence>
<proteinExistence type="inferred from homology"/>
<evidence type="ECO:0000313" key="14">
    <source>
        <dbReference type="Proteomes" id="UP000708208"/>
    </source>
</evidence>
<keyword evidence="4" id="KW-0732">Signal</keyword>
<dbReference type="SMART" id="SM00020">
    <property type="entry name" value="Tryp_SPc"/>
    <property type="match status" value="1"/>
</dbReference>
<dbReference type="CDD" id="cd00190">
    <property type="entry name" value="Tryp_SPc"/>
    <property type="match status" value="1"/>
</dbReference>
<evidence type="ECO:0000256" key="4">
    <source>
        <dbReference type="ARBA" id="ARBA00022729"/>
    </source>
</evidence>
<evidence type="ECO:0000256" key="2">
    <source>
        <dbReference type="ARBA" id="ARBA00022525"/>
    </source>
</evidence>
<dbReference type="GO" id="GO:0004252">
    <property type="term" value="F:serine-type endopeptidase activity"/>
    <property type="evidence" value="ECO:0007669"/>
    <property type="project" value="InterPro"/>
</dbReference>
<dbReference type="PROSITE" id="PS00134">
    <property type="entry name" value="TRYPSIN_HIS"/>
    <property type="match status" value="1"/>
</dbReference>
<feature type="domain" description="Peptidase S1" evidence="12">
    <location>
        <begin position="104"/>
        <end position="354"/>
    </location>
</feature>